<organism evidence="1 2">
    <name type="scientific">Rhododendron molle</name>
    <name type="common">Chinese azalea</name>
    <name type="synonym">Azalea mollis</name>
    <dbReference type="NCBI Taxonomy" id="49168"/>
    <lineage>
        <taxon>Eukaryota</taxon>
        <taxon>Viridiplantae</taxon>
        <taxon>Streptophyta</taxon>
        <taxon>Embryophyta</taxon>
        <taxon>Tracheophyta</taxon>
        <taxon>Spermatophyta</taxon>
        <taxon>Magnoliopsida</taxon>
        <taxon>eudicotyledons</taxon>
        <taxon>Gunneridae</taxon>
        <taxon>Pentapetalae</taxon>
        <taxon>asterids</taxon>
        <taxon>Ericales</taxon>
        <taxon>Ericaceae</taxon>
        <taxon>Ericoideae</taxon>
        <taxon>Rhodoreae</taxon>
        <taxon>Rhododendron</taxon>
    </lineage>
</organism>
<reference evidence="1" key="1">
    <citation type="submission" date="2022-02" db="EMBL/GenBank/DDBJ databases">
        <title>Plant Genome Project.</title>
        <authorList>
            <person name="Zhang R.-G."/>
        </authorList>
    </citation>
    <scope>NUCLEOTIDE SEQUENCE</scope>
    <source>
        <strain evidence="1">AT1</strain>
    </source>
</reference>
<dbReference type="EMBL" id="CM046399">
    <property type="protein sequence ID" value="KAI8527311.1"/>
    <property type="molecule type" value="Genomic_DNA"/>
</dbReference>
<evidence type="ECO:0000313" key="2">
    <source>
        <dbReference type="Proteomes" id="UP001062846"/>
    </source>
</evidence>
<gene>
    <name evidence="1" type="ORF">RHMOL_Rhmol12G0065800</name>
</gene>
<sequence>MQGPTVAMEPVEPQSLKGLSSESLKRARDLFSPLHARYPTPDPDSKKTRMSQKFNAEYGGIKSPSSDQPQPHIKSGGKDQAQQGSGPPSNHALALPGPENSQDQTDLIVVGPTVQAKGVDGGLSGKSSAMIVSASGSSERNFSTSAIMERIPSTWPRPVWHAPWRNYRVISGHLGWVRSITFDPTNTWFFTGSADRTIKMWDVETGMLKLTLTGHIEQVRALAVRDKYMFSAGDDKQVKCWDLEQNKVIRSFDGHLSGVYCLALHPTIDHVLFTGGRDSVCRVWDVRSKNKQIHALSGHENTVCSVFTRPTDPQVITGSHDTTIRFWDLRNVKTMAALCELRCVKTMATITHHKKSVRAMTLHPTENYFASASADNIKKFNLPKGEFMHNMLSQQKTIINAMAVNEEGVMATGGDNGSLWFWDWKSGHNFQQSQTIVQPGSLDSEAGIYACSYDVKGTKLVTCEAHKTIKMWKEDENATPETHPLHFRPPKDIRRF</sequence>
<protein>
    <submittedName>
        <fullName evidence="1">Uncharacterized protein</fullName>
    </submittedName>
</protein>
<evidence type="ECO:0000313" key="1">
    <source>
        <dbReference type="EMBL" id="KAI8527311.1"/>
    </source>
</evidence>
<accession>A0ACC0LFK1</accession>
<dbReference type="Proteomes" id="UP001062846">
    <property type="component" value="Chromosome 12"/>
</dbReference>
<comment type="caution">
    <text evidence="1">The sequence shown here is derived from an EMBL/GenBank/DDBJ whole genome shotgun (WGS) entry which is preliminary data.</text>
</comment>
<keyword evidence="2" id="KW-1185">Reference proteome</keyword>
<proteinExistence type="predicted"/>
<name>A0ACC0LFK1_RHOML</name>